<keyword evidence="6 8" id="KW-0460">Magnesium</keyword>
<proteinExistence type="inferred from homology"/>
<dbReference type="EMBL" id="WWCU01000001">
    <property type="protein sequence ID" value="MYN05812.1"/>
    <property type="molecule type" value="Genomic_DNA"/>
</dbReference>
<comment type="similarity">
    <text evidence="7 8">Belongs to the PINc/VapC protein family.</text>
</comment>
<dbReference type="CDD" id="cd18731">
    <property type="entry name" value="PIN_NgFitB-like"/>
    <property type="match status" value="1"/>
</dbReference>
<evidence type="ECO:0000256" key="5">
    <source>
        <dbReference type="ARBA" id="ARBA00022801"/>
    </source>
</evidence>
<dbReference type="Proteomes" id="UP000450676">
    <property type="component" value="Unassembled WGS sequence"/>
</dbReference>
<keyword evidence="8" id="KW-0800">Toxin</keyword>
<dbReference type="Pfam" id="PF01850">
    <property type="entry name" value="PIN"/>
    <property type="match status" value="1"/>
</dbReference>
<dbReference type="GO" id="GO:0016787">
    <property type="term" value="F:hydrolase activity"/>
    <property type="evidence" value="ECO:0007669"/>
    <property type="project" value="UniProtKB-KW"/>
</dbReference>
<evidence type="ECO:0000256" key="6">
    <source>
        <dbReference type="ARBA" id="ARBA00022842"/>
    </source>
</evidence>
<dbReference type="EC" id="3.1.-.-" evidence="8"/>
<dbReference type="InterPro" id="IPR002716">
    <property type="entry name" value="PIN_dom"/>
</dbReference>
<evidence type="ECO:0000313" key="11">
    <source>
        <dbReference type="Proteomes" id="UP000450676"/>
    </source>
</evidence>
<name>A0A7X4H8C1_9BURK</name>
<comment type="cofactor">
    <cofactor evidence="1 8">
        <name>Mg(2+)</name>
        <dbReference type="ChEBI" id="CHEBI:18420"/>
    </cofactor>
</comment>
<keyword evidence="2 8" id="KW-1277">Toxin-antitoxin system</keyword>
<feature type="binding site" evidence="8">
    <location>
        <position position="104"/>
    </location>
    <ligand>
        <name>Mg(2+)</name>
        <dbReference type="ChEBI" id="CHEBI:18420"/>
    </ligand>
</feature>
<keyword evidence="5 8" id="KW-0378">Hydrolase</keyword>
<organism evidence="10 11">
    <name type="scientific">Pseudoduganella aquatica</name>
    <dbReference type="NCBI Taxonomy" id="2660641"/>
    <lineage>
        <taxon>Bacteria</taxon>
        <taxon>Pseudomonadati</taxon>
        <taxon>Pseudomonadota</taxon>
        <taxon>Betaproteobacteria</taxon>
        <taxon>Burkholderiales</taxon>
        <taxon>Oxalobacteraceae</taxon>
        <taxon>Telluria group</taxon>
        <taxon>Pseudoduganella</taxon>
    </lineage>
</organism>
<dbReference type="GO" id="GO:0000287">
    <property type="term" value="F:magnesium ion binding"/>
    <property type="evidence" value="ECO:0007669"/>
    <property type="project" value="UniProtKB-UniRule"/>
</dbReference>
<evidence type="ECO:0000256" key="1">
    <source>
        <dbReference type="ARBA" id="ARBA00001946"/>
    </source>
</evidence>
<dbReference type="GO" id="GO:0090729">
    <property type="term" value="F:toxin activity"/>
    <property type="evidence" value="ECO:0007669"/>
    <property type="project" value="UniProtKB-KW"/>
</dbReference>
<keyword evidence="3 8" id="KW-0540">Nuclease</keyword>
<dbReference type="Gene3D" id="3.40.50.1010">
    <property type="entry name" value="5'-nuclease"/>
    <property type="match status" value="1"/>
</dbReference>
<dbReference type="InterPro" id="IPR050556">
    <property type="entry name" value="Type_II_TA_system_RNase"/>
</dbReference>
<dbReference type="GO" id="GO:0004540">
    <property type="term" value="F:RNA nuclease activity"/>
    <property type="evidence" value="ECO:0007669"/>
    <property type="project" value="InterPro"/>
</dbReference>
<feature type="domain" description="PIN" evidence="9">
    <location>
        <begin position="2"/>
        <end position="127"/>
    </location>
</feature>
<dbReference type="AlphaFoldDB" id="A0A7X4H8C1"/>
<keyword evidence="4 8" id="KW-0479">Metal-binding</keyword>
<dbReference type="PANTHER" id="PTHR33653:SF1">
    <property type="entry name" value="RIBONUCLEASE VAPC2"/>
    <property type="match status" value="1"/>
</dbReference>
<dbReference type="PANTHER" id="PTHR33653">
    <property type="entry name" value="RIBONUCLEASE VAPC2"/>
    <property type="match status" value="1"/>
</dbReference>
<reference evidence="10 11" key="1">
    <citation type="submission" date="2019-12" db="EMBL/GenBank/DDBJ databases">
        <title>Novel species isolated from a subtropical stream in China.</title>
        <authorList>
            <person name="Lu H."/>
        </authorList>
    </citation>
    <scope>NUCLEOTIDE SEQUENCE [LARGE SCALE GENOMIC DNA]</scope>
    <source>
        <strain evidence="10 11">FT127W</strain>
    </source>
</reference>
<evidence type="ECO:0000256" key="3">
    <source>
        <dbReference type="ARBA" id="ARBA00022722"/>
    </source>
</evidence>
<dbReference type="RefSeq" id="WP_161070208.1">
    <property type="nucleotide sequence ID" value="NZ_CP086370.1"/>
</dbReference>
<feature type="binding site" evidence="8">
    <location>
        <position position="5"/>
    </location>
    <ligand>
        <name>Mg(2+)</name>
        <dbReference type="ChEBI" id="CHEBI:18420"/>
    </ligand>
</feature>
<evidence type="ECO:0000256" key="7">
    <source>
        <dbReference type="ARBA" id="ARBA00038093"/>
    </source>
</evidence>
<dbReference type="HAMAP" id="MF_00265">
    <property type="entry name" value="VapC_Nob1"/>
    <property type="match status" value="1"/>
</dbReference>
<comment type="function">
    <text evidence="8">Toxic component of a toxin-antitoxin (TA) system. An RNase.</text>
</comment>
<evidence type="ECO:0000256" key="8">
    <source>
        <dbReference type="HAMAP-Rule" id="MF_00265"/>
    </source>
</evidence>
<evidence type="ECO:0000259" key="9">
    <source>
        <dbReference type="Pfam" id="PF01850"/>
    </source>
</evidence>
<protein>
    <recommendedName>
        <fullName evidence="8">Ribonuclease VapC</fullName>
        <shortName evidence="8">RNase VapC</shortName>
        <ecNumber evidence="8">3.1.-.-</ecNumber>
    </recommendedName>
    <alternativeName>
        <fullName evidence="8">Toxin VapC</fullName>
    </alternativeName>
</protein>
<dbReference type="InterPro" id="IPR029060">
    <property type="entry name" value="PIN-like_dom_sf"/>
</dbReference>
<sequence>MIILDTNILSELMRSAPDPSVLAWIDSLPAREIFLIAITVAECLYGVERLPAGKRKASLARALSSMLVEDLDGRVLAFDGAAAVRYAALVAAGERSGHPVSMADGQIAAICQVHSAILATRNVKDFGRLGIALHNPFPK</sequence>
<keyword evidence="11" id="KW-1185">Reference proteome</keyword>
<dbReference type="SUPFAM" id="SSF88723">
    <property type="entry name" value="PIN domain-like"/>
    <property type="match status" value="1"/>
</dbReference>
<comment type="caution">
    <text evidence="10">The sequence shown here is derived from an EMBL/GenBank/DDBJ whole genome shotgun (WGS) entry which is preliminary data.</text>
</comment>
<evidence type="ECO:0000256" key="4">
    <source>
        <dbReference type="ARBA" id="ARBA00022723"/>
    </source>
</evidence>
<evidence type="ECO:0000313" key="10">
    <source>
        <dbReference type="EMBL" id="MYN05812.1"/>
    </source>
</evidence>
<accession>A0A7X4H8C1</accession>
<dbReference type="InterPro" id="IPR022907">
    <property type="entry name" value="VapC_family"/>
</dbReference>
<evidence type="ECO:0000256" key="2">
    <source>
        <dbReference type="ARBA" id="ARBA00022649"/>
    </source>
</evidence>
<gene>
    <name evidence="8" type="primary">vapC</name>
    <name evidence="10" type="ORF">GTP77_00505</name>
</gene>